<dbReference type="InterPro" id="IPR006314">
    <property type="entry name" value="Dyp_peroxidase"/>
</dbReference>
<dbReference type="PROSITE" id="PS51318">
    <property type="entry name" value="TAT"/>
    <property type="match status" value="1"/>
</dbReference>
<keyword evidence="7 13" id="KW-0408">Iron</keyword>
<dbReference type="STRING" id="156980.SAMN04489745_1087"/>
<evidence type="ECO:0000256" key="13">
    <source>
        <dbReference type="RuleBase" id="RU365017"/>
    </source>
</evidence>
<dbReference type="GO" id="GO:0005829">
    <property type="term" value="C:cytosol"/>
    <property type="evidence" value="ECO:0007669"/>
    <property type="project" value="TreeGrafter"/>
</dbReference>
<feature type="domain" description="Dyp-type peroxidase C-terminal" evidence="16">
    <location>
        <begin position="253"/>
        <end position="439"/>
    </location>
</feature>
<evidence type="ECO:0000256" key="8">
    <source>
        <dbReference type="ARBA" id="ARBA00023239"/>
    </source>
</evidence>
<dbReference type="PANTHER" id="PTHR30521">
    <property type="entry name" value="DEFERROCHELATASE/PEROXIDASE"/>
    <property type="match status" value="1"/>
</dbReference>
<evidence type="ECO:0000259" key="15">
    <source>
        <dbReference type="Pfam" id="PF04261"/>
    </source>
</evidence>
<keyword evidence="4 13" id="KW-0479">Metal-binding</keyword>
<dbReference type="InterPro" id="IPR006311">
    <property type="entry name" value="TAT_signal"/>
</dbReference>
<organism evidence="17 18">
    <name type="scientific">Arthrobacter woluwensis</name>
    <dbReference type="NCBI Taxonomy" id="156980"/>
    <lineage>
        <taxon>Bacteria</taxon>
        <taxon>Bacillati</taxon>
        <taxon>Actinomycetota</taxon>
        <taxon>Actinomycetes</taxon>
        <taxon>Micrococcales</taxon>
        <taxon>Micrococcaceae</taxon>
        <taxon>Arthrobacter</taxon>
    </lineage>
</organism>
<dbReference type="AlphaFoldDB" id="A0A1H4LQK4"/>
<dbReference type="InterPro" id="IPR048327">
    <property type="entry name" value="Dyp_perox_N"/>
</dbReference>
<dbReference type="PANTHER" id="PTHR30521:SF4">
    <property type="entry name" value="DEFERROCHELATASE"/>
    <property type="match status" value="1"/>
</dbReference>
<proteinExistence type="inferred from homology"/>
<name>A0A1H4LQK4_9MICC</name>
<evidence type="ECO:0000256" key="3">
    <source>
        <dbReference type="ARBA" id="ARBA00022617"/>
    </source>
</evidence>
<evidence type="ECO:0000256" key="4">
    <source>
        <dbReference type="ARBA" id="ARBA00022723"/>
    </source>
</evidence>
<dbReference type="PROSITE" id="PS51404">
    <property type="entry name" value="DYP_PEROXIDASE"/>
    <property type="match status" value="1"/>
</dbReference>
<comment type="catalytic activity">
    <reaction evidence="12">
        <text>heme b + 2 H(+) = protoporphyrin IX + Fe(2+)</text>
        <dbReference type="Rhea" id="RHEA:22584"/>
        <dbReference type="ChEBI" id="CHEBI:15378"/>
        <dbReference type="ChEBI" id="CHEBI:29033"/>
        <dbReference type="ChEBI" id="CHEBI:57306"/>
        <dbReference type="ChEBI" id="CHEBI:60344"/>
        <dbReference type="EC" id="4.98.1.1"/>
    </reaction>
    <physiologicalReaction direction="left-to-right" evidence="12">
        <dbReference type="Rhea" id="RHEA:22585"/>
    </physiologicalReaction>
</comment>
<dbReference type="Pfam" id="PF04261">
    <property type="entry name" value="Dyp_perox_N"/>
    <property type="match status" value="1"/>
</dbReference>
<dbReference type="InterPro" id="IPR006313">
    <property type="entry name" value="EfeB/EfeN"/>
</dbReference>
<evidence type="ECO:0000256" key="5">
    <source>
        <dbReference type="ARBA" id="ARBA00022729"/>
    </source>
</evidence>
<evidence type="ECO:0000313" key="18">
    <source>
        <dbReference type="Proteomes" id="UP000182652"/>
    </source>
</evidence>
<dbReference type="InterPro" id="IPR011008">
    <property type="entry name" value="Dimeric_a/b-barrel"/>
</dbReference>
<dbReference type="GO" id="GO:0033212">
    <property type="term" value="P:iron import into cell"/>
    <property type="evidence" value="ECO:0007669"/>
    <property type="project" value="InterPro"/>
</dbReference>
<accession>A0A1H4LQK4</accession>
<dbReference type="GO" id="GO:0004325">
    <property type="term" value="F:ferrochelatase activity"/>
    <property type="evidence" value="ECO:0007669"/>
    <property type="project" value="UniProtKB-EC"/>
</dbReference>
<dbReference type="RefSeq" id="WP_066211761.1">
    <property type="nucleotide sequence ID" value="NZ_FNSN01000003.1"/>
</dbReference>
<dbReference type="GO" id="GO:0030313">
    <property type="term" value="C:cell envelope"/>
    <property type="evidence" value="ECO:0007669"/>
    <property type="project" value="UniProtKB-SubCell"/>
</dbReference>
<dbReference type="InterPro" id="IPR048328">
    <property type="entry name" value="Dyp_perox_C"/>
</dbReference>
<comment type="function">
    <text evidence="13">Involved in the recovery of exogenous heme iron. Extracts iron from heme while preserving the protoporphyrin ring intact.</text>
</comment>
<evidence type="ECO:0000256" key="9">
    <source>
        <dbReference type="ARBA" id="ARBA00025737"/>
    </source>
</evidence>
<dbReference type="Pfam" id="PF20628">
    <property type="entry name" value="Dyp_perox_C"/>
    <property type="match status" value="1"/>
</dbReference>
<keyword evidence="3 13" id="KW-0349">Heme</keyword>
<reference evidence="17 18" key="1">
    <citation type="submission" date="2016-10" db="EMBL/GenBank/DDBJ databases">
        <authorList>
            <person name="de Groot N.N."/>
        </authorList>
    </citation>
    <scope>NUCLEOTIDE SEQUENCE [LARGE SCALE GENOMIC DNA]</scope>
    <source>
        <strain evidence="17 18">DSM 10495</strain>
    </source>
</reference>
<evidence type="ECO:0000256" key="6">
    <source>
        <dbReference type="ARBA" id="ARBA00023002"/>
    </source>
</evidence>
<comment type="cofactor">
    <cofactor evidence="13">
        <name>heme b</name>
        <dbReference type="ChEBI" id="CHEBI:60344"/>
    </cofactor>
    <text evidence="13">Binds 1 heme b (iron(II)-protoporphyrin IX) group non-covalently per subunit.</text>
</comment>
<dbReference type="SUPFAM" id="SSF54909">
    <property type="entry name" value="Dimeric alpha+beta barrel"/>
    <property type="match status" value="1"/>
</dbReference>
<dbReference type="EMBL" id="FNSN01000003">
    <property type="protein sequence ID" value="SEB72918.1"/>
    <property type="molecule type" value="Genomic_DNA"/>
</dbReference>
<comment type="subcellular location">
    <subcellularLocation>
        <location evidence="1">Cell envelope</location>
    </subcellularLocation>
</comment>
<evidence type="ECO:0000259" key="16">
    <source>
        <dbReference type="Pfam" id="PF20628"/>
    </source>
</evidence>
<feature type="region of interest" description="Disordered" evidence="14">
    <location>
        <begin position="1"/>
        <end position="35"/>
    </location>
</feature>
<evidence type="ECO:0000256" key="10">
    <source>
        <dbReference type="ARBA" id="ARBA00033771"/>
    </source>
</evidence>
<evidence type="ECO:0000256" key="12">
    <source>
        <dbReference type="ARBA" id="ARBA00048856"/>
    </source>
</evidence>
<keyword evidence="2 13" id="KW-0575">Peroxidase</keyword>
<dbReference type="EC" id="1.11.1.-" evidence="13"/>
<evidence type="ECO:0000256" key="1">
    <source>
        <dbReference type="ARBA" id="ARBA00004196"/>
    </source>
</evidence>
<dbReference type="GO" id="GO:0004601">
    <property type="term" value="F:peroxidase activity"/>
    <property type="evidence" value="ECO:0007669"/>
    <property type="project" value="UniProtKB-KW"/>
</dbReference>
<evidence type="ECO:0000256" key="2">
    <source>
        <dbReference type="ARBA" id="ARBA00022559"/>
    </source>
</evidence>
<sequence length="451" mass="47500">MPEQDSTPVPPAASQETTSQETAGVPSSSGPRVSRRGLLTTASLVGAGAIGAAASYAVTRPSGADAQPAASAVVPFHGEHQAGIVTPVQDRLHIAAFDVTATSRDDVVGLLKDWTAAAEAMAAGREAGEGGAVGGDYEAPPSDTGEAMGLSASNLTITFGFGRSFFLTDDGAPRFGLSGRLPEALIELPHFPGDQLEPQRTGGDLVIQACADDPQVAVHAIRNLSRIAFGRARLRWSQLGFGRTSSTSTSQQTPRNLFGFKDGTANLKAEEPAQLAEHVWVAPGGKPGEQWMAGGSYLVARRIRMHIEVWDRTSLGEQEAVIGRTKSTGAPLSGGQEFTEPNFEAKGRGDAPLIAMDSHVRLAHAATNKGVKMLRRGFNFTDGNDSLGRLDAGLFFIAFVRDPRTQFVPMQNRLASSDRLSVEYLKHTGSGLFAVPPGIKPGEYVGQGLFA</sequence>
<dbReference type="GO" id="GO:0046872">
    <property type="term" value="F:metal ion binding"/>
    <property type="evidence" value="ECO:0007669"/>
    <property type="project" value="UniProtKB-KW"/>
</dbReference>
<comment type="similarity">
    <text evidence="9 13">Belongs to the DyP-type peroxidase family.</text>
</comment>
<keyword evidence="18" id="KW-1185">Reference proteome</keyword>
<dbReference type="NCBIfam" id="TIGR01412">
    <property type="entry name" value="tat_substr_1"/>
    <property type="match status" value="1"/>
</dbReference>
<evidence type="ECO:0000256" key="14">
    <source>
        <dbReference type="SAM" id="MobiDB-lite"/>
    </source>
</evidence>
<evidence type="ECO:0000313" key="17">
    <source>
        <dbReference type="EMBL" id="SEB72918.1"/>
    </source>
</evidence>
<dbReference type="Proteomes" id="UP000182652">
    <property type="component" value="Unassembled WGS sequence"/>
</dbReference>
<evidence type="ECO:0000256" key="11">
    <source>
        <dbReference type="ARBA" id="ARBA00033775"/>
    </source>
</evidence>
<keyword evidence="5" id="KW-0732">Signal</keyword>
<feature type="domain" description="Dyp-type peroxidase N-terminal" evidence="15">
    <location>
        <begin position="81"/>
        <end position="241"/>
    </location>
</feature>
<dbReference type="GO" id="GO:0020037">
    <property type="term" value="F:heme binding"/>
    <property type="evidence" value="ECO:0007669"/>
    <property type="project" value="InterPro"/>
</dbReference>
<keyword evidence="8" id="KW-0456">Lyase</keyword>
<gene>
    <name evidence="17" type="ORF">SAMN04489745_1087</name>
</gene>
<protein>
    <recommendedName>
        <fullName evidence="10 13">Deferrochelatase</fullName>
        <ecNumber evidence="13">1.11.1.-</ecNumber>
    </recommendedName>
    <alternativeName>
        <fullName evidence="11 13">Peroxidase EfeB</fullName>
    </alternativeName>
</protein>
<dbReference type="NCBIfam" id="TIGR01413">
    <property type="entry name" value="Dyp_perox_fam"/>
    <property type="match status" value="1"/>
</dbReference>
<evidence type="ECO:0000256" key="7">
    <source>
        <dbReference type="ARBA" id="ARBA00023004"/>
    </source>
</evidence>
<keyword evidence="6 13" id="KW-0560">Oxidoreductase</keyword>